<proteinExistence type="predicted"/>
<dbReference type="Proteomes" id="UP000542674">
    <property type="component" value="Unassembled WGS sequence"/>
</dbReference>
<evidence type="ECO:0000313" key="2">
    <source>
        <dbReference type="Proteomes" id="UP000542674"/>
    </source>
</evidence>
<accession>A0A7W7SY87</accession>
<dbReference type="AlphaFoldDB" id="A0A7W7SY87"/>
<dbReference type="EMBL" id="JACHJS010000001">
    <property type="protein sequence ID" value="MBB4963083.1"/>
    <property type="molecule type" value="Genomic_DNA"/>
</dbReference>
<reference evidence="1 2" key="1">
    <citation type="submission" date="2020-08" db="EMBL/GenBank/DDBJ databases">
        <title>Sequencing the genomes of 1000 actinobacteria strains.</title>
        <authorList>
            <person name="Klenk H.-P."/>
        </authorList>
    </citation>
    <scope>NUCLEOTIDE SEQUENCE [LARGE SCALE GENOMIC DNA]</scope>
    <source>
        <strain evidence="1 2">DSM 45084</strain>
    </source>
</reference>
<protein>
    <recommendedName>
        <fullName evidence="3">Immunity protein Imm1</fullName>
    </recommendedName>
</protein>
<dbReference type="Pfam" id="PF14430">
    <property type="entry name" value="Imm1"/>
    <property type="match status" value="1"/>
</dbReference>
<organism evidence="1 2">
    <name type="scientific">Saccharothrix violaceirubra</name>
    <dbReference type="NCBI Taxonomy" id="413306"/>
    <lineage>
        <taxon>Bacteria</taxon>
        <taxon>Bacillati</taxon>
        <taxon>Actinomycetota</taxon>
        <taxon>Actinomycetes</taxon>
        <taxon>Pseudonocardiales</taxon>
        <taxon>Pseudonocardiaceae</taxon>
        <taxon>Saccharothrix</taxon>
    </lineage>
</organism>
<gene>
    <name evidence="1" type="ORF">F4559_000442</name>
</gene>
<evidence type="ECO:0008006" key="3">
    <source>
        <dbReference type="Google" id="ProtNLM"/>
    </source>
</evidence>
<sequence>MMEFLAWYDPEVDVPVVVRSASDLDRVIDVVKYDDGPTLIQLNALDPRDGLLVIGVFASKNRGTLLYRGPQGMWFSKGIAPYPGETLLYRYLDAEVDYPSDAEIPLHQVVKAAHDYLVDARLPAGPTWQPPPTWYPA</sequence>
<evidence type="ECO:0000313" key="1">
    <source>
        <dbReference type="EMBL" id="MBB4963083.1"/>
    </source>
</evidence>
<dbReference type="InterPro" id="IPR025680">
    <property type="entry name" value="DddI"/>
</dbReference>
<keyword evidence="2" id="KW-1185">Reference proteome</keyword>
<dbReference type="RefSeq" id="WP_184665913.1">
    <property type="nucleotide sequence ID" value="NZ_BAABAI010000004.1"/>
</dbReference>
<comment type="caution">
    <text evidence="1">The sequence shown here is derived from an EMBL/GenBank/DDBJ whole genome shotgun (WGS) entry which is preliminary data.</text>
</comment>
<name>A0A7W7SY87_9PSEU</name>